<accession>A0A265N6S7</accession>
<dbReference type="CDD" id="cd00293">
    <property type="entry name" value="USP-like"/>
    <property type="match status" value="1"/>
</dbReference>
<evidence type="ECO:0000313" key="4">
    <source>
        <dbReference type="Proteomes" id="UP000216498"/>
    </source>
</evidence>
<feature type="domain" description="UspA" evidence="2">
    <location>
        <begin position="1"/>
        <end position="144"/>
    </location>
</feature>
<dbReference type="SUPFAM" id="SSF52402">
    <property type="entry name" value="Adenine nucleotide alpha hydrolases-like"/>
    <property type="match status" value="1"/>
</dbReference>
<dbReference type="EMBL" id="NPMS01000014">
    <property type="protein sequence ID" value="OZU87149.1"/>
    <property type="molecule type" value="Genomic_DNA"/>
</dbReference>
<dbReference type="Pfam" id="PF00582">
    <property type="entry name" value="Usp"/>
    <property type="match status" value="1"/>
</dbReference>
<dbReference type="OrthoDB" id="9777884at2"/>
<dbReference type="PANTHER" id="PTHR46268:SF6">
    <property type="entry name" value="UNIVERSAL STRESS PROTEIN UP12"/>
    <property type="match status" value="1"/>
</dbReference>
<dbReference type="AlphaFoldDB" id="A0A265N6S7"/>
<dbReference type="RefSeq" id="WP_094887340.1">
    <property type="nucleotide sequence ID" value="NZ_NPMS01000014.1"/>
</dbReference>
<dbReference type="InterPro" id="IPR014729">
    <property type="entry name" value="Rossmann-like_a/b/a_fold"/>
</dbReference>
<evidence type="ECO:0000259" key="2">
    <source>
        <dbReference type="Pfam" id="PF00582"/>
    </source>
</evidence>
<dbReference type="PANTHER" id="PTHR46268">
    <property type="entry name" value="STRESS RESPONSE PROTEIN NHAX"/>
    <property type="match status" value="1"/>
</dbReference>
<gene>
    <name evidence="3" type="ORF">CIL03_18360</name>
</gene>
<evidence type="ECO:0000313" key="3">
    <source>
        <dbReference type="EMBL" id="OZU87149.1"/>
    </source>
</evidence>
<dbReference type="InterPro" id="IPR006016">
    <property type="entry name" value="UspA"/>
</dbReference>
<dbReference type="InterPro" id="IPR006015">
    <property type="entry name" value="Universal_stress_UspA"/>
</dbReference>
<comment type="caution">
    <text evidence="3">The sequence shown here is derived from an EMBL/GenBank/DDBJ whole genome shotgun (WGS) entry which is preliminary data.</text>
</comment>
<sequence>MVRKILVAYDSSDLSKKAVQEAKNQGTQAPGTEVCVIAVVNPNGPYTNVIMQQEIGDELAKDFRPEVLKLKEQFEAEGIPVHAEVLVGEVNGNPGKRICEYAEEKDIDLIIVGSRGLGNVKKLFLGSVSNNVVQNAKCPILVMK</sequence>
<name>A0A265N6S7_9BACI</name>
<dbReference type="Gene3D" id="3.40.50.620">
    <property type="entry name" value="HUPs"/>
    <property type="match status" value="1"/>
</dbReference>
<evidence type="ECO:0000256" key="1">
    <source>
        <dbReference type="ARBA" id="ARBA00008791"/>
    </source>
</evidence>
<proteinExistence type="inferred from homology"/>
<dbReference type="PRINTS" id="PR01438">
    <property type="entry name" value="UNVRSLSTRESS"/>
</dbReference>
<reference evidence="3 4" key="1">
    <citation type="submission" date="2017-08" db="EMBL/GenBank/DDBJ databases">
        <title>Virgibacillus indicus sp. nov. and Virgibacillus profoundi sp. nov, two moderately halophilic bacteria isolated from marine sediment by using the Microfluidic Streak Plate.</title>
        <authorList>
            <person name="Xu B."/>
            <person name="Hu B."/>
            <person name="Wang J."/>
            <person name="Zhu Y."/>
            <person name="Huang L."/>
            <person name="Du W."/>
            <person name="Huang Y."/>
        </authorList>
    </citation>
    <scope>NUCLEOTIDE SEQUENCE [LARGE SCALE GENOMIC DNA]</scope>
    <source>
        <strain evidence="3 4">IO3-P2-C2</strain>
    </source>
</reference>
<organism evidence="3 4">
    <name type="scientific">Virgibacillus indicus</name>
    <dbReference type="NCBI Taxonomy" id="2024554"/>
    <lineage>
        <taxon>Bacteria</taxon>
        <taxon>Bacillati</taxon>
        <taxon>Bacillota</taxon>
        <taxon>Bacilli</taxon>
        <taxon>Bacillales</taxon>
        <taxon>Bacillaceae</taxon>
        <taxon>Virgibacillus</taxon>
    </lineage>
</organism>
<keyword evidence="4" id="KW-1185">Reference proteome</keyword>
<comment type="similarity">
    <text evidence="1">Belongs to the universal stress protein A family.</text>
</comment>
<dbReference type="Proteomes" id="UP000216498">
    <property type="component" value="Unassembled WGS sequence"/>
</dbReference>
<protein>
    <submittedName>
        <fullName evidence="3">Universal stress protein UspA</fullName>
    </submittedName>
</protein>